<protein>
    <recommendedName>
        <fullName evidence="1">Integrase core domain-containing protein</fullName>
    </recommendedName>
</protein>
<dbReference type="Proteomes" id="UP001529510">
    <property type="component" value="Unassembled WGS sequence"/>
</dbReference>
<dbReference type="Pfam" id="PF24764">
    <property type="entry name" value="rva_4"/>
    <property type="match status" value="1"/>
</dbReference>
<evidence type="ECO:0000313" key="2">
    <source>
        <dbReference type="EMBL" id="KAL0152614.1"/>
    </source>
</evidence>
<reference evidence="2 3" key="1">
    <citation type="submission" date="2024-05" db="EMBL/GenBank/DDBJ databases">
        <title>Genome sequencing and assembly of Indian major carp, Cirrhinus mrigala (Hamilton, 1822).</title>
        <authorList>
            <person name="Mohindra V."/>
            <person name="Chowdhury L.M."/>
            <person name="Lal K."/>
            <person name="Jena J.K."/>
        </authorList>
    </citation>
    <scope>NUCLEOTIDE SEQUENCE [LARGE SCALE GENOMIC DNA]</scope>
    <source>
        <strain evidence="2">CM1030</strain>
        <tissue evidence="2">Blood</tissue>
    </source>
</reference>
<dbReference type="PANTHER" id="PTHR46791:SF11">
    <property type="entry name" value="INTEGRASE CATALYTIC DOMAIN-CONTAINING PROTEIN"/>
    <property type="match status" value="1"/>
</dbReference>
<comment type="caution">
    <text evidence="2">The sequence shown here is derived from an EMBL/GenBank/DDBJ whole genome shotgun (WGS) entry which is preliminary data.</text>
</comment>
<dbReference type="EMBL" id="JAMKFB020000189">
    <property type="protein sequence ID" value="KAL0152614.1"/>
    <property type="molecule type" value="Genomic_DNA"/>
</dbReference>
<feature type="domain" description="Integrase core" evidence="1">
    <location>
        <begin position="1"/>
        <end position="150"/>
    </location>
</feature>
<gene>
    <name evidence="2" type="ORF">M9458_052337</name>
</gene>
<proteinExistence type="predicted"/>
<sequence>MYLRIADNNRSETTLRFFKEAVEEFGFSLRVLGDHGGENVGVARLMFLVRGTENASFIAGKSVHNQRVERLWRDVRMCVTSVYYDILHRLEDCGLLDLSNFTHLFCCHYVFLPRIQASLDAFRDAWDNHSMRTESNLTPNQLWETGQYQNPISNPEVQYSAVEQGSGDAEDTHLGVNVPEIQRPQLTGEQTEQLLSQIDPLRESDSFGVDIYLQTLTYVETLVQERVI</sequence>
<dbReference type="AlphaFoldDB" id="A0ABD0MRJ9"/>
<name>A0ABD0MRJ9_CIRMR</name>
<accession>A0ABD0MRJ9</accession>
<dbReference type="InterPro" id="IPR058913">
    <property type="entry name" value="Integrase_dom_put"/>
</dbReference>
<dbReference type="PANTHER" id="PTHR46791">
    <property type="entry name" value="EXPRESSED PROTEIN"/>
    <property type="match status" value="1"/>
</dbReference>
<evidence type="ECO:0000313" key="3">
    <source>
        <dbReference type="Proteomes" id="UP001529510"/>
    </source>
</evidence>
<keyword evidence="3" id="KW-1185">Reference proteome</keyword>
<evidence type="ECO:0000259" key="1">
    <source>
        <dbReference type="Pfam" id="PF24764"/>
    </source>
</evidence>
<organism evidence="2 3">
    <name type="scientific">Cirrhinus mrigala</name>
    <name type="common">Mrigala</name>
    <dbReference type="NCBI Taxonomy" id="683832"/>
    <lineage>
        <taxon>Eukaryota</taxon>
        <taxon>Metazoa</taxon>
        <taxon>Chordata</taxon>
        <taxon>Craniata</taxon>
        <taxon>Vertebrata</taxon>
        <taxon>Euteleostomi</taxon>
        <taxon>Actinopterygii</taxon>
        <taxon>Neopterygii</taxon>
        <taxon>Teleostei</taxon>
        <taxon>Ostariophysi</taxon>
        <taxon>Cypriniformes</taxon>
        <taxon>Cyprinidae</taxon>
        <taxon>Labeoninae</taxon>
        <taxon>Labeonini</taxon>
        <taxon>Cirrhinus</taxon>
    </lineage>
</organism>